<dbReference type="InterPro" id="IPR047219">
    <property type="entry name" value="KMT2A_2B_SET"/>
</dbReference>
<dbReference type="PROSITE" id="PS51543">
    <property type="entry name" value="FYRC"/>
    <property type="match status" value="1"/>
</dbReference>
<keyword evidence="23" id="KW-1185">Reference proteome</keyword>
<dbReference type="CDD" id="cd15506">
    <property type="entry name" value="PHD1_KMT2A_like"/>
    <property type="match status" value="1"/>
</dbReference>
<keyword evidence="10" id="KW-0863">Zinc-finger</keyword>
<feature type="compositionally biased region" description="Basic and acidic residues" evidence="17">
    <location>
        <begin position="878"/>
        <end position="889"/>
    </location>
</feature>
<dbReference type="Pfam" id="PF00856">
    <property type="entry name" value="SET"/>
    <property type="match status" value="1"/>
</dbReference>
<dbReference type="Gene3D" id="2.170.270.10">
    <property type="entry name" value="SET domain"/>
    <property type="match status" value="1"/>
</dbReference>
<feature type="region of interest" description="Disordered" evidence="17">
    <location>
        <begin position="2191"/>
        <end position="2210"/>
    </location>
</feature>
<feature type="compositionally biased region" description="Polar residues" evidence="17">
    <location>
        <begin position="961"/>
        <end position="985"/>
    </location>
</feature>
<evidence type="ECO:0000259" key="21">
    <source>
        <dbReference type="PROSITE" id="PS51805"/>
    </source>
</evidence>
<keyword evidence="15" id="KW-0804">Transcription</keyword>
<feature type="region of interest" description="Disordered" evidence="17">
    <location>
        <begin position="492"/>
        <end position="521"/>
    </location>
</feature>
<feature type="region of interest" description="Disordered" evidence="17">
    <location>
        <begin position="1959"/>
        <end position="1981"/>
    </location>
</feature>
<organism evidence="22 23">
    <name type="scientific">Periplaneta americana</name>
    <name type="common">American cockroach</name>
    <name type="synonym">Blatta americana</name>
    <dbReference type="NCBI Taxonomy" id="6978"/>
    <lineage>
        <taxon>Eukaryota</taxon>
        <taxon>Metazoa</taxon>
        <taxon>Ecdysozoa</taxon>
        <taxon>Arthropoda</taxon>
        <taxon>Hexapoda</taxon>
        <taxon>Insecta</taxon>
        <taxon>Pterygota</taxon>
        <taxon>Neoptera</taxon>
        <taxon>Polyneoptera</taxon>
        <taxon>Dictyoptera</taxon>
        <taxon>Blattodea</taxon>
        <taxon>Blattoidea</taxon>
        <taxon>Blattidae</taxon>
        <taxon>Blattinae</taxon>
        <taxon>Periplaneta</taxon>
    </lineage>
</organism>
<keyword evidence="4" id="KW-0240">DNA-directed RNA polymerase</keyword>
<dbReference type="SMART" id="SM00541">
    <property type="entry name" value="FYRN"/>
    <property type="match status" value="1"/>
</dbReference>
<feature type="region of interest" description="Disordered" evidence="17">
    <location>
        <begin position="2376"/>
        <end position="2516"/>
    </location>
</feature>
<evidence type="ECO:0000256" key="15">
    <source>
        <dbReference type="ARBA" id="ARBA00023163"/>
    </source>
</evidence>
<evidence type="ECO:0000256" key="7">
    <source>
        <dbReference type="ARBA" id="ARBA00022691"/>
    </source>
</evidence>
<feature type="region of interest" description="Disordered" evidence="17">
    <location>
        <begin position="2747"/>
        <end position="2772"/>
    </location>
</feature>
<dbReference type="PROSITE" id="PS51805">
    <property type="entry name" value="EPHD"/>
    <property type="match status" value="1"/>
</dbReference>
<dbReference type="EMBL" id="JAJSOF020000015">
    <property type="protein sequence ID" value="KAJ4441480.1"/>
    <property type="molecule type" value="Genomic_DNA"/>
</dbReference>
<feature type="compositionally biased region" description="Basic and acidic residues" evidence="17">
    <location>
        <begin position="2272"/>
        <end position="2281"/>
    </location>
</feature>
<dbReference type="CDD" id="cd15508">
    <property type="entry name" value="PHD3_KMT2A_like"/>
    <property type="match status" value="1"/>
</dbReference>
<evidence type="ECO:0000256" key="9">
    <source>
        <dbReference type="ARBA" id="ARBA00022737"/>
    </source>
</evidence>
<feature type="region of interest" description="Disordered" evidence="17">
    <location>
        <begin position="2818"/>
        <end position="2885"/>
    </location>
</feature>
<dbReference type="Pfam" id="PF00575">
    <property type="entry name" value="S1"/>
    <property type="match status" value="1"/>
</dbReference>
<feature type="compositionally biased region" description="Polar residues" evidence="17">
    <location>
        <begin position="2323"/>
        <end position="2342"/>
    </location>
</feature>
<sequence length="3402" mass="376358">MPALYKNQSDSLMAADGGGHHLCKWSINDVIGGIRNTVMPSDCSPISLEHEILLHPRYFGPQLLETVKQKLYTEVEGTCTGKYGFVIAVTSIDSIGAGLIQPGQGFVVYPVKYKAIVFRPFKGEVLDAVVTQVNKVGMFAEIGPLSCFISHHSIPADMQFCPNFNPPCYKSKDEDVVIQADDEIRLKIVGTRVDASGIFAIGTLMDDYLVTAQSASVLICVTETKADLLLQTYMTDKYDEVNSMQIYFMDVNDNDVPHICAGSLTEVTTEFLGFSTQEAKAAVVYAKKKQREVIGEYEANGLQISLRENFERELSHIKLSKAYSSSRQTTTARRTRKQRGFDSGGKINSNRDLPLPKKLIQKSPPVNCNNLKNKAAKKLLQKAKKSTNFGSILNVDNSQQEKGNGAVRKFVLPSRSVHSSRVIKPNKRFIEAEEVLSDVSVSRSPSVIQLKKPRLILNAVKDSPEPRESESFVSVSDRNVFDQVKKDNCEKTELLSGYNSSDGSNRSLSPHNSSQENSLIVEGKRRWKPSYKVQLKLRELNVFGAGTNRFSSKRTHASSSGSTRSVHSASGSPESSECGRLATPVKSEGSSQWTGTGPKLSSGKVILRKARLKLNTQTSPGSEGPFSVNLNSGNPSLPGTVVCGVCGAVRFYRFVKQARKFGIFSCESCRKFISKMMKRQSCSKGGTLPVLECHKGEGMCSVPPIVRSQQWKPGRGTQLRCSYKARCPACWLKMCLRSFNMPEALRNNMSLMLPPEMRKGLNVLPRNHLCMRFENSSSFLRNTGNSGELDKMPRIPMLDSSPLKSNFCANPLESKGLGSTAFNISARVQRKAAVNTMKQISKRDKQKDYDKGSPDKSKREKHLHSNRLLKKAAKKLGKSKDNPDSSMERLRKKKNSGVKVRKKNGQKSDNSVPGSDITRRQRLDLKGPRVKHVCRSASIVLGQPQAIFPLDKKVEKIQTKPIQESTKVPSKSSCLDCTGHNSSTAKGHEAERNCQTHNVGEVSKPTKTTTPATTADVETVESTEVTQPQPPSEVTSNTSNQEDEPSLIPSRPSRSNKPATLPSATVPSQPTSVSVLPLPSAAKSLPTAGKRAVPEQHNLVSIDFWESYDPEEVCNTGFGLIGSEPFHVRAMCFLCGSAGREKLIHCASCCEPYHRFCLEDGLRDTSFISDMNHGSGNEDWQHNWMMECGQCKCWVHAKCEGLSDEKYQVLSYLPESVEFVCRMCCAIPPAPWWLAVEEELKAGYLGVLKSLSKNRKACAMLKWSPKKQCLCRPALVAKRLDFQEISDRETETDDQSDSAREDVKVIVVPKKEDSQLSSSNITTQPSETKLPDAEKGQPKIEMEESNTLSKASQPQLPITNSLIRTVVPETEEKSNADIEGSLSESSSLKDASTNPASANTSSINISIVNTLRHLREKYNIRECSVRVENCAFKSLSKLPLTVKIEDNDTGFSPDSTFSESSSKSPAKMQVVSMATPASDSGIGSTDDELKPNSIEEEQEYTKEGSETAGFSPSTQSSQLLELAYRSNRHIENSENVEKCTEITCDTTENVTSESTKECYCLDQHTLTKPSPTLLSIKKKVNANEYSSLLQFHQEMEHLIVRAQCPDLLETYHHTLKEVFPWFDPKYARVSNSWKEGRPGQEESLPSVLIRMEQGHSISEELATEHVHVSGNMSSIEVKTFKCTGGQNNNDYYYSGFTLEDLRICTLCKGVSDGLPVEEGRLLYCGQNEWVHANCALWSAEVFEEIDGSLQNVHSAVSRGRMIRCRACGKKGASVGCCARNCAETYHFPCARRIGCSFMDDKTVFCSTHLVEASGKPLHHDVEFDIRRPIYVELDRKKKKFAEPCQVRFMVGSLLVENLGEFVSASDHNDIIVPADFQCTRLYWSSVEPWRIVRYYVRTIVQTTEPQFFLDLGKNLTVDHTQEQKLVKQKLDEVSRWHQQLISSRQKCTGKKLPENLKKNQLPIETQTASQNLKKQPKKTTEDKVARQVMDQLLDAVCSKDVDDSCLSDPQNTADLLPPELKDAIFEDLPHDLLDGISMQDIFPKLMSYEDLTVVDLKNDACFGSDIPKEEKEDLSEDGILESDVDHVSSTEQLMKSRKQEQSISELGTQTDLWFHQCCDSKEQVQDLVEDLFQNVYMKGPAQKNTARELKRSKSEVIPQPVSKKIGSTGRSHQRSCSLTWSCKLDGTLTNSAKRRKGARTGPRSGGEGASSLVMVVDSERAHMLQELRLPDGVLVALARSGAPGMASSVAESVRELKYRLEEDEMGRRRSTHQKEEGKENKCLLWHGRSQPRILQLDGAIDSGSSSSGSEGGSPPRQVDDDLNSFSPTVPCKNLSNSLSGKTVSDEEPVKCDRCHRTYRTRSSFERHLPTCSSDFILSTSESDSENTRSSEEEGSRKQKFPAISRQNSKSPPLELESESGKQDVEDISENVKNKSQLSSASPVSSHSPTSQPRTKTTQSSHRTYAVNGRQRGRPASRTYSNRSARKETPVSVVNVPSHSQQSPHTVTCQTHPSQHPATPTVIMQQVPSPNMVPAFVEAFQQQTGQSLQYIATIDAHNNGYNKTPYLAAAPNSLVPGTFQLQASPESYVGLQNGGISVLPGVQLAPSQPAVIGTLIHQTPPATIQCVAAEQVVLGSTPAIEMYTDQTGGMYLTSQPMYYGLETIVSNTVMSSSQFVSAAVPGMMAASSSFSATTTQVFQASKLVEPIVDVPSSFVIMNPHTTTQLPAESGLGRSDMIACTSSSLPMNMPSPAAAAAPQPPLPPPAPVIPQTQAPPVHNVPWSYPEYNASESYVASNRDLENFPPPTSQTVRTSISDISHNTLCTSSPGPPPPPPSIPVQSSTPPTLSSPTPPPPPPPPPLPPPPPPLPPSTSASVTQSTSPQMQHKPTEIIKIHIPVSTSATSSVHNKHLDGISKTFKTNSRMEIPVRTINRVFPLKVNASLDIQQSAPKVNKASGTDMGTNNKRTDRVTIIPIPQNKNGNSNNNKQPNSLKLVFQKQAQDGYYKISNQNHHPKMLDSTKTGTVPNQSLSMRAMKIKPRLVAMNEKQKEDNHITPPVPHTDSKMNAQNGTNATHLQNGRVPPFQERNVLGGNSSPAITYEVHSQDGFSCTSSSITEVWQKVFEAVQEARELHKMPRLPENPFNTNSTGLQMLGFRHNALRYLVEQLPGVGRCIKYKPRYHKLRPPGPEEDADALPRENPSGCARCEAFRTRSPYDMFSWLASRHRKPPKFMVAADGESTISNRRATSSNLPMAMRFRHLKETSKEAVGVYRSNIHGRGLFCLRDIEAGEMVIEYAGEVIRSMLTDKREKYYESKDIGCYMFRIDDQLVVDATMRGNAARFINHSCEPNCYSRVVDILGKKHILIFALRRIPQGEELTYDYKFPFEDVKIPCTCGSRKCRKYLN</sequence>
<feature type="region of interest" description="Disordered" evidence="17">
    <location>
        <begin position="1369"/>
        <end position="1399"/>
    </location>
</feature>
<evidence type="ECO:0000259" key="20">
    <source>
        <dbReference type="PROSITE" id="PS51030"/>
    </source>
</evidence>
<dbReference type="InterPro" id="IPR001628">
    <property type="entry name" value="Znf_hrmn_rcpt"/>
</dbReference>
<dbReference type="InterPro" id="IPR001214">
    <property type="entry name" value="SET_dom"/>
</dbReference>
<feature type="compositionally biased region" description="Basic and acidic residues" evidence="17">
    <location>
        <begin position="841"/>
        <end position="858"/>
    </location>
</feature>
<dbReference type="CDD" id="cd04329">
    <property type="entry name" value="RNAP_II_Rpb7_N"/>
    <property type="match status" value="1"/>
</dbReference>
<keyword evidence="6" id="KW-0808">Transferase</keyword>
<name>A0ABQ8T715_PERAM</name>
<keyword evidence="8" id="KW-0479">Metal-binding</keyword>
<feature type="region of interest" description="Disordered" evidence="17">
    <location>
        <begin position="549"/>
        <end position="600"/>
    </location>
</feature>
<evidence type="ECO:0000256" key="8">
    <source>
        <dbReference type="ARBA" id="ARBA00022723"/>
    </source>
</evidence>
<feature type="domain" description="Post-SET" evidence="19">
    <location>
        <begin position="3386"/>
        <end position="3402"/>
    </location>
</feature>
<dbReference type="CDD" id="cd04462">
    <property type="entry name" value="S1_RNAPII_Rpb7"/>
    <property type="match status" value="1"/>
</dbReference>
<feature type="region of interest" description="Disordered" evidence="17">
    <location>
        <begin position="2263"/>
        <end position="2284"/>
    </location>
</feature>
<comment type="subcellular location">
    <subcellularLocation>
        <location evidence="1">Nucleus</location>
    </subcellularLocation>
</comment>
<protein>
    <recommendedName>
        <fullName evidence="3">DNA-directed RNA polymerase II subunit RPB7</fullName>
    </recommendedName>
</protein>
<dbReference type="InterPro" id="IPR012340">
    <property type="entry name" value="NA-bd_OB-fold"/>
</dbReference>
<feature type="compositionally biased region" description="Basic and acidic residues" evidence="17">
    <location>
        <begin position="917"/>
        <end position="927"/>
    </location>
</feature>
<feature type="compositionally biased region" description="Pro residues" evidence="17">
    <location>
        <begin position="2848"/>
        <end position="2868"/>
    </location>
</feature>
<keyword evidence="7" id="KW-0949">S-adenosyl-L-methionine</keyword>
<feature type="region of interest" description="Disordered" evidence="17">
    <location>
        <begin position="1447"/>
        <end position="1466"/>
    </location>
</feature>
<dbReference type="InterPro" id="IPR003889">
    <property type="entry name" value="FYrich_C"/>
</dbReference>
<dbReference type="InterPro" id="IPR003029">
    <property type="entry name" value="S1_domain"/>
</dbReference>
<dbReference type="InterPro" id="IPR019786">
    <property type="entry name" value="Zinc_finger_PHD-type_CS"/>
</dbReference>
<feature type="compositionally biased region" description="Low complexity" evidence="17">
    <location>
        <begin position="2435"/>
        <end position="2452"/>
    </location>
</feature>
<keyword evidence="11" id="KW-0862">Zinc</keyword>
<dbReference type="Pfam" id="PF05965">
    <property type="entry name" value="FYRC"/>
    <property type="match status" value="1"/>
</dbReference>
<evidence type="ECO:0000256" key="10">
    <source>
        <dbReference type="ARBA" id="ARBA00022771"/>
    </source>
</evidence>
<feature type="compositionally biased region" description="Low complexity" evidence="17">
    <location>
        <begin position="2836"/>
        <end position="2847"/>
    </location>
</feature>
<feature type="region of interest" description="Disordered" evidence="17">
    <location>
        <begin position="2143"/>
        <end position="2172"/>
    </location>
</feature>
<feature type="compositionally biased region" description="Basic and acidic residues" evidence="17">
    <location>
        <begin position="2385"/>
        <end position="2396"/>
    </location>
</feature>
<dbReference type="InterPro" id="IPR036898">
    <property type="entry name" value="RNA_pol_Rpb7-like_N_sf"/>
</dbReference>
<dbReference type="PANTHER" id="PTHR45838:SF4">
    <property type="entry name" value="HISTONE-LYSINE N-METHYLTRANSFERASE TRITHORAX"/>
    <property type="match status" value="1"/>
</dbReference>
<dbReference type="CDD" id="cd15664">
    <property type="entry name" value="ePHD_KMT2A_like"/>
    <property type="match status" value="1"/>
</dbReference>
<dbReference type="PROSITE" id="PS01359">
    <property type="entry name" value="ZF_PHD_1"/>
    <property type="match status" value="1"/>
</dbReference>
<feature type="compositionally biased region" description="Pro residues" evidence="17">
    <location>
        <begin position="2756"/>
        <end position="2766"/>
    </location>
</feature>
<dbReference type="SMART" id="SM00508">
    <property type="entry name" value="PostSET"/>
    <property type="match status" value="1"/>
</dbReference>
<evidence type="ECO:0000256" key="2">
    <source>
        <dbReference type="ARBA" id="ARBA00009307"/>
    </source>
</evidence>
<dbReference type="SUPFAM" id="SSF50249">
    <property type="entry name" value="Nucleic acid-binding proteins"/>
    <property type="match status" value="1"/>
</dbReference>
<dbReference type="InterPro" id="IPR005576">
    <property type="entry name" value="Rpb7-like_N"/>
</dbReference>
<feature type="domain" description="PHD-type" evidence="21">
    <location>
        <begin position="1701"/>
        <end position="1809"/>
    </location>
</feature>
<feature type="compositionally biased region" description="Basic and acidic residues" evidence="17">
    <location>
        <begin position="1297"/>
        <end position="1314"/>
    </location>
</feature>
<feature type="region of interest" description="Disordered" evidence="17">
    <location>
        <begin position="323"/>
        <end position="364"/>
    </location>
</feature>
<keyword evidence="13" id="KW-0805">Transcription regulation</keyword>
<dbReference type="PROSITE" id="PS51030">
    <property type="entry name" value="NUCLEAR_REC_DBD_2"/>
    <property type="match status" value="1"/>
</dbReference>
<evidence type="ECO:0000256" key="11">
    <source>
        <dbReference type="ARBA" id="ARBA00022833"/>
    </source>
</evidence>
<reference evidence="22 23" key="1">
    <citation type="journal article" date="2022" name="Allergy">
        <title>Genome assembly and annotation of Periplaneta americana reveal a comprehensive cockroach allergen profile.</title>
        <authorList>
            <person name="Wang L."/>
            <person name="Xiong Q."/>
            <person name="Saelim N."/>
            <person name="Wang L."/>
            <person name="Nong W."/>
            <person name="Wan A.T."/>
            <person name="Shi M."/>
            <person name="Liu X."/>
            <person name="Cao Q."/>
            <person name="Hui J.H.L."/>
            <person name="Sookrung N."/>
            <person name="Leung T.F."/>
            <person name="Tungtrongchitr A."/>
            <person name="Tsui S.K.W."/>
        </authorList>
    </citation>
    <scope>NUCLEOTIDE SEQUENCE [LARGE SCALE GENOMIC DNA]</scope>
    <source>
        <strain evidence="22">PWHHKU_190912</strain>
    </source>
</reference>
<dbReference type="InterPro" id="IPR034732">
    <property type="entry name" value="EPHD"/>
</dbReference>
<dbReference type="SMART" id="SM00317">
    <property type="entry name" value="SET"/>
    <property type="match status" value="1"/>
</dbReference>
<keyword evidence="16" id="KW-0539">Nucleus</keyword>
<dbReference type="SUPFAM" id="SSF57903">
    <property type="entry name" value="FYVE/PHD zinc finger"/>
    <property type="match status" value="1"/>
</dbReference>
<feature type="compositionally biased region" description="Low complexity" evidence="17">
    <location>
        <begin position="1005"/>
        <end position="1015"/>
    </location>
</feature>
<dbReference type="Pfam" id="PF03876">
    <property type="entry name" value="SHS2_Rpb7-N"/>
    <property type="match status" value="1"/>
</dbReference>
<dbReference type="Gene3D" id="2.40.50.140">
    <property type="entry name" value="Nucleic acid-binding proteins"/>
    <property type="match status" value="1"/>
</dbReference>
<evidence type="ECO:0000313" key="22">
    <source>
        <dbReference type="EMBL" id="KAJ4441480.1"/>
    </source>
</evidence>
<feature type="compositionally biased region" description="Basic and acidic residues" evidence="17">
    <location>
        <begin position="1329"/>
        <end position="1342"/>
    </location>
</feature>
<evidence type="ECO:0000256" key="12">
    <source>
        <dbReference type="ARBA" id="ARBA00022853"/>
    </source>
</evidence>
<feature type="compositionally biased region" description="Basic and acidic residues" evidence="17">
    <location>
        <begin position="2145"/>
        <end position="2154"/>
    </location>
</feature>
<dbReference type="Gene3D" id="3.30.1490.120">
    <property type="entry name" value="RNA polymerase Rpb7-like, N-terminal domain"/>
    <property type="match status" value="1"/>
</dbReference>
<feature type="compositionally biased region" description="Polar residues" evidence="17">
    <location>
        <begin position="2872"/>
        <end position="2884"/>
    </location>
</feature>
<evidence type="ECO:0000256" key="13">
    <source>
        <dbReference type="ARBA" id="ARBA00023015"/>
    </source>
</evidence>
<dbReference type="Proteomes" id="UP001148838">
    <property type="component" value="Unassembled WGS sequence"/>
</dbReference>
<feature type="region of interest" description="Disordered" evidence="17">
    <location>
        <begin position="1475"/>
        <end position="1516"/>
    </location>
</feature>
<keyword evidence="14" id="KW-0238">DNA-binding</keyword>
<evidence type="ECO:0000259" key="19">
    <source>
        <dbReference type="PROSITE" id="PS50868"/>
    </source>
</evidence>
<feature type="compositionally biased region" description="Low complexity" evidence="17">
    <location>
        <begin position="1379"/>
        <end position="1399"/>
    </location>
</feature>
<keyword evidence="5" id="KW-0489">Methyltransferase</keyword>
<feature type="compositionally biased region" description="Polar residues" evidence="17">
    <location>
        <begin position="557"/>
        <end position="575"/>
    </location>
</feature>
<keyword evidence="9" id="KW-0677">Repeat</keyword>
<dbReference type="PANTHER" id="PTHR45838">
    <property type="entry name" value="HISTONE-LYSINE-N-METHYLTRANSFERASE 2 KMT2 FAMILY MEMBER"/>
    <property type="match status" value="1"/>
</dbReference>
<dbReference type="PROSITE" id="PS51542">
    <property type="entry name" value="FYRN"/>
    <property type="match status" value="1"/>
</dbReference>
<feature type="compositionally biased region" description="Basic residues" evidence="17">
    <location>
        <begin position="859"/>
        <end position="877"/>
    </location>
</feature>
<comment type="similarity">
    <text evidence="2">Belongs to the eukaryotic RPB7/RPC8 RNA polymerase subunit family.</text>
</comment>
<feature type="compositionally biased region" description="Polar residues" evidence="17">
    <location>
        <begin position="1345"/>
        <end position="1357"/>
    </location>
</feature>
<feature type="compositionally biased region" description="Polar residues" evidence="17">
    <location>
        <begin position="1052"/>
        <end position="1074"/>
    </location>
</feature>
<feature type="compositionally biased region" description="Polar residues" evidence="17">
    <location>
        <begin position="497"/>
        <end position="518"/>
    </location>
</feature>
<dbReference type="CDD" id="cd19170">
    <property type="entry name" value="SET_KMT2A_2B"/>
    <property type="match status" value="1"/>
</dbReference>
<feature type="region of interest" description="Disordered" evidence="17">
    <location>
        <begin position="1287"/>
        <end position="1357"/>
    </location>
</feature>
<feature type="compositionally biased region" description="Basic residues" evidence="17">
    <location>
        <begin position="890"/>
        <end position="905"/>
    </location>
</feature>
<dbReference type="SMART" id="SM00249">
    <property type="entry name" value="PHD"/>
    <property type="match status" value="3"/>
</dbReference>
<feature type="compositionally biased region" description="Polar residues" evidence="17">
    <location>
        <begin position="1315"/>
        <end position="1327"/>
    </location>
</feature>
<feature type="region of interest" description="Disordered" evidence="17">
    <location>
        <begin position="2298"/>
        <end position="2350"/>
    </location>
</feature>
<dbReference type="Gene3D" id="3.30.40.10">
    <property type="entry name" value="Zinc/RING finger domain, C3HC4 (zinc finger)"/>
    <property type="match status" value="2"/>
</dbReference>
<dbReference type="InterPro" id="IPR011011">
    <property type="entry name" value="Znf_FYVE_PHD"/>
</dbReference>
<dbReference type="SUPFAM" id="SSF82199">
    <property type="entry name" value="SET domain"/>
    <property type="match status" value="1"/>
</dbReference>
<evidence type="ECO:0000259" key="18">
    <source>
        <dbReference type="PROSITE" id="PS50280"/>
    </source>
</evidence>
<dbReference type="Gene3D" id="3.30.160.360">
    <property type="match status" value="2"/>
</dbReference>
<feature type="region of interest" description="Disordered" evidence="17">
    <location>
        <begin position="833"/>
        <end position="929"/>
    </location>
</feature>
<evidence type="ECO:0000256" key="5">
    <source>
        <dbReference type="ARBA" id="ARBA00022603"/>
    </source>
</evidence>
<feature type="compositionally biased region" description="Polar residues" evidence="17">
    <location>
        <begin position="1020"/>
        <end position="1040"/>
    </location>
</feature>
<evidence type="ECO:0000256" key="4">
    <source>
        <dbReference type="ARBA" id="ARBA00022478"/>
    </source>
</evidence>
<evidence type="ECO:0000256" key="14">
    <source>
        <dbReference type="ARBA" id="ARBA00023125"/>
    </source>
</evidence>
<feature type="domain" description="SET" evidence="18">
    <location>
        <begin position="3264"/>
        <end position="3380"/>
    </location>
</feature>
<dbReference type="InterPro" id="IPR046341">
    <property type="entry name" value="SET_dom_sf"/>
</dbReference>
<comment type="caution">
    <text evidence="22">The sequence shown here is derived from an EMBL/GenBank/DDBJ whole genome shotgun (WGS) entry which is preliminary data.</text>
</comment>
<evidence type="ECO:0000256" key="16">
    <source>
        <dbReference type="ARBA" id="ARBA00023242"/>
    </source>
</evidence>
<feature type="compositionally biased region" description="Polar residues" evidence="17">
    <location>
        <begin position="2453"/>
        <end position="2462"/>
    </location>
</feature>
<dbReference type="InterPro" id="IPR003616">
    <property type="entry name" value="Post-SET_dom"/>
</dbReference>
<dbReference type="InterPro" id="IPR003888">
    <property type="entry name" value="FYrich_N"/>
</dbReference>
<feature type="compositionally biased region" description="Pro residues" evidence="17">
    <location>
        <begin position="2826"/>
        <end position="2835"/>
    </location>
</feature>
<dbReference type="SUPFAM" id="SSF88798">
    <property type="entry name" value="N-terminal, heterodimerisation domain of RBP7 (RpoE)"/>
    <property type="match status" value="1"/>
</dbReference>
<evidence type="ECO:0000256" key="1">
    <source>
        <dbReference type="ARBA" id="ARBA00004123"/>
    </source>
</evidence>
<dbReference type="InterPro" id="IPR001965">
    <property type="entry name" value="Znf_PHD"/>
</dbReference>
<keyword evidence="12" id="KW-0156">Chromatin regulator</keyword>
<dbReference type="Pfam" id="PF05964">
    <property type="entry name" value="FYRN"/>
    <property type="match status" value="1"/>
</dbReference>
<feature type="compositionally biased region" description="Polar residues" evidence="17">
    <location>
        <begin position="2494"/>
        <end position="2516"/>
    </location>
</feature>
<proteinExistence type="inferred from homology"/>
<dbReference type="PROSITE" id="PS50868">
    <property type="entry name" value="POST_SET"/>
    <property type="match status" value="1"/>
</dbReference>
<feature type="domain" description="Nuclear receptor" evidence="20">
    <location>
        <begin position="640"/>
        <end position="747"/>
    </location>
</feature>
<accession>A0ABQ8T715</accession>
<dbReference type="PROSITE" id="PS50280">
    <property type="entry name" value="SET"/>
    <property type="match status" value="1"/>
</dbReference>
<evidence type="ECO:0000313" key="23">
    <source>
        <dbReference type="Proteomes" id="UP001148838"/>
    </source>
</evidence>
<evidence type="ECO:0000256" key="17">
    <source>
        <dbReference type="SAM" id="MobiDB-lite"/>
    </source>
</evidence>
<dbReference type="SMART" id="SM00542">
    <property type="entry name" value="FYRC"/>
    <property type="match status" value="1"/>
</dbReference>
<feature type="region of interest" description="Disordered" evidence="17">
    <location>
        <begin position="961"/>
        <end position="1075"/>
    </location>
</feature>
<gene>
    <name evidence="22" type="ORF">ANN_11335</name>
</gene>
<feature type="compositionally biased region" description="Basic and acidic residues" evidence="17">
    <location>
        <begin position="2418"/>
        <end position="2432"/>
    </location>
</feature>
<dbReference type="InterPro" id="IPR013083">
    <property type="entry name" value="Znf_RING/FYVE/PHD"/>
</dbReference>
<dbReference type="Pfam" id="PF13771">
    <property type="entry name" value="zf-HC5HC2H"/>
    <property type="match status" value="1"/>
</dbReference>
<evidence type="ECO:0000256" key="6">
    <source>
        <dbReference type="ARBA" id="ARBA00022679"/>
    </source>
</evidence>
<evidence type="ECO:0000256" key="3">
    <source>
        <dbReference type="ARBA" id="ARBA00015928"/>
    </source>
</evidence>
<feature type="compositionally biased region" description="Polar residues" evidence="17">
    <location>
        <begin position="1962"/>
        <end position="1973"/>
    </location>
</feature>
<feature type="compositionally biased region" description="Low complexity" evidence="17">
    <location>
        <begin position="1452"/>
        <end position="1464"/>
    </location>
</feature>